<dbReference type="InterPro" id="IPR010710">
    <property type="entry name" value="DUF1289"/>
</dbReference>
<dbReference type="RefSeq" id="WP_078923102.1">
    <property type="nucleotide sequence ID" value="NZ_FUYB01000014.1"/>
</dbReference>
<organism evidence="1 2">
    <name type="scientific">Thiothrix eikelboomii</name>
    <dbReference type="NCBI Taxonomy" id="92487"/>
    <lineage>
        <taxon>Bacteria</taxon>
        <taxon>Pseudomonadati</taxon>
        <taxon>Pseudomonadota</taxon>
        <taxon>Gammaproteobacteria</taxon>
        <taxon>Thiotrichales</taxon>
        <taxon>Thiotrichaceae</taxon>
        <taxon>Thiothrix</taxon>
    </lineage>
</organism>
<dbReference type="Pfam" id="PF06945">
    <property type="entry name" value="DUF1289"/>
    <property type="match status" value="1"/>
</dbReference>
<dbReference type="STRING" id="92487.SAMN02745130_02644"/>
<evidence type="ECO:0008006" key="3">
    <source>
        <dbReference type="Google" id="ProtNLM"/>
    </source>
</evidence>
<protein>
    <recommendedName>
        <fullName evidence="3">DUF1289 domain-containing protein</fullName>
    </recommendedName>
</protein>
<dbReference type="EMBL" id="FUYB01000014">
    <property type="protein sequence ID" value="SKA85857.1"/>
    <property type="molecule type" value="Genomic_DNA"/>
</dbReference>
<evidence type="ECO:0000313" key="1">
    <source>
        <dbReference type="EMBL" id="SKA85857.1"/>
    </source>
</evidence>
<dbReference type="PANTHER" id="PTHR35175:SF2">
    <property type="entry name" value="DUF1289 DOMAIN-CONTAINING PROTEIN"/>
    <property type="match status" value="1"/>
</dbReference>
<reference evidence="1 2" key="1">
    <citation type="submission" date="2017-02" db="EMBL/GenBank/DDBJ databases">
        <authorList>
            <person name="Peterson S.W."/>
        </authorList>
    </citation>
    <scope>NUCLEOTIDE SEQUENCE [LARGE SCALE GENOMIC DNA]</scope>
    <source>
        <strain evidence="1 2">ATCC 49788</strain>
    </source>
</reference>
<proteinExistence type="predicted"/>
<accession>A0A1T4X8U6</accession>
<dbReference type="OrthoDB" id="9811423at2"/>
<evidence type="ECO:0000313" key="2">
    <source>
        <dbReference type="Proteomes" id="UP000190460"/>
    </source>
</evidence>
<gene>
    <name evidence="1" type="ORF">SAMN02745130_02644</name>
</gene>
<dbReference type="AlphaFoldDB" id="A0A1T4X8U6"/>
<keyword evidence="2" id="KW-1185">Reference proteome</keyword>
<dbReference type="Proteomes" id="UP000190460">
    <property type="component" value="Unassembled WGS sequence"/>
</dbReference>
<dbReference type="PANTHER" id="PTHR35175">
    <property type="entry name" value="DUF1289 DOMAIN-CONTAINING PROTEIN"/>
    <property type="match status" value="1"/>
</dbReference>
<sequence length="72" mass="8471">MDTKPNRRRKSVKPLLDTSVPSPCIGVCWLNNQTGWCEGCWRSGDEIRDWLIMTREQKLQLLQVLEQRQTKV</sequence>
<name>A0A1T4X8U6_9GAMM</name>